<dbReference type="EMBL" id="BRXU01000008">
    <property type="protein sequence ID" value="GLC53718.1"/>
    <property type="molecule type" value="Genomic_DNA"/>
</dbReference>
<proteinExistence type="predicted"/>
<reference evidence="1 2" key="1">
    <citation type="journal article" date="2023" name="Commun. Biol.">
        <title>Reorganization of the ancestral sex-determining regions during the evolution of trioecy in Pleodorina starrii.</title>
        <authorList>
            <person name="Takahashi K."/>
            <person name="Suzuki S."/>
            <person name="Kawai-Toyooka H."/>
            <person name="Yamamoto K."/>
            <person name="Hamaji T."/>
            <person name="Ootsuki R."/>
            <person name="Yamaguchi H."/>
            <person name="Kawachi M."/>
            <person name="Higashiyama T."/>
            <person name="Nozaki H."/>
        </authorList>
    </citation>
    <scope>NUCLEOTIDE SEQUENCE [LARGE SCALE GENOMIC DNA]</scope>
    <source>
        <strain evidence="1 2">NIES-4479</strain>
    </source>
</reference>
<comment type="caution">
    <text evidence="1">The sequence shown here is derived from an EMBL/GenBank/DDBJ whole genome shotgun (WGS) entry which is preliminary data.</text>
</comment>
<dbReference type="AlphaFoldDB" id="A0A9W6BKK3"/>
<accession>A0A9W6BKK3</accession>
<keyword evidence="2" id="KW-1185">Reference proteome</keyword>
<dbReference type="Proteomes" id="UP001165080">
    <property type="component" value="Unassembled WGS sequence"/>
</dbReference>
<organism evidence="1 2">
    <name type="scientific">Pleodorina starrii</name>
    <dbReference type="NCBI Taxonomy" id="330485"/>
    <lineage>
        <taxon>Eukaryota</taxon>
        <taxon>Viridiplantae</taxon>
        <taxon>Chlorophyta</taxon>
        <taxon>core chlorophytes</taxon>
        <taxon>Chlorophyceae</taxon>
        <taxon>CS clade</taxon>
        <taxon>Chlamydomonadales</taxon>
        <taxon>Volvocaceae</taxon>
        <taxon>Pleodorina</taxon>
    </lineage>
</organism>
<evidence type="ECO:0000313" key="2">
    <source>
        <dbReference type="Proteomes" id="UP001165080"/>
    </source>
</evidence>
<gene>
    <name evidence="1" type="primary">PLESTB001245</name>
    <name evidence="1" type="ORF">PLESTB_000779800</name>
</gene>
<evidence type="ECO:0000313" key="1">
    <source>
        <dbReference type="EMBL" id="GLC53718.1"/>
    </source>
</evidence>
<name>A0A9W6BKK3_9CHLO</name>
<protein>
    <submittedName>
        <fullName evidence="1">Uncharacterized protein</fullName>
    </submittedName>
</protein>
<sequence length="69" mass="7763">MRHMEEVSVRAYDCGKLIIRAHPLDAERAALWSIAPLCHVIQLPRGVRADSAQALMTLHGQLYVRVNDV</sequence>